<dbReference type="EMBL" id="BMJJ01000023">
    <property type="protein sequence ID" value="GGD43610.1"/>
    <property type="molecule type" value="Genomic_DNA"/>
</dbReference>
<gene>
    <name evidence="9" type="ORF">GCM10011335_52790</name>
</gene>
<dbReference type="AlphaFoldDB" id="A0A917DIX6"/>
<comment type="subcellular location">
    <subcellularLocation>
        <location evidence="1">Cell membrane</location>
        <topology evidence="1">Multi-pass membrane protein</topology>
    </subcellularLocation>
</comment>
<keyword evidence="4" id="KW-0812">Transmembrane</keyword>
<proteinExistence type="predicted"/>
<dbReference type="EC" id="2.7.7.65" evidence="2"/>
<dbReference type="GO" id="GO:0052621">
    <property type="term" value="F:diguanylate cyclase activity"/>
    <property type="evidence" value="ECO:0007669"/>
    <property type="project" value="UniProtKB-EC"/>
</dbReference>
<dbReference type="PANTHER" id="PTHR45138:SF9">
    <property type="entry name" value="DIGUANYLATE CYCLASE DGCM-RELATED"/>
    <property type="match status" value="1"/>
</dbReference>
<dbReference type="SMART" id="SM00267">
    <property type="entry name" value="GGDEF"/>
    <property type="match status" value="1"/>
</dbReference>
<comment type="catalytic activity">
    <reaction evidence="7">
        <text>2 GTP = 3',3'-c-di-GMP + 2 diphosphate</text>
        <dbReference type="Rhea" id="RHEA:24898"/>
        <dbReference type="ChEBI" id="CHEBI:33019"/>
        <dbReference type="ChEBI" id="CHEBI:37565"/>
        <dbReference type="ChEBI" id="CHEBI:58805"/>
        <dbReference type="EC" id="2.7.7.65"/>
    </reaction>
</comment>
<dbReference type="GO" id="GO:0043709">
    <property type="term" value="P:cell adhesion involved in single-species biofilm formation"/>
    <property type="evidence" value="ECO:0007669"/>
    <property type="project" value="TreeGrafter"/>
</dbReference>
<dbReference type="PROSITE" id="PS50887">
    <property type="entry name" value="GGDEF"/>
    <property type="match status" value="1"/>
</dbReference>
<evidence type="ECO:0000313" key="10">
    <source>
        <dbReference type="Proteomes" id="UP000613160"/>
    </source>
</evidence>
<dbReference type="Gene3D" id="3.30.450.20">
    <property type="entry name" value="PAS domain"/>
    <property type="match status" value="2"/>
</dbReference>
<keyword evidence="5" id="KW-1133">Transmembrane helix</keyword>
<keyword evidence="3" id="KW-1003">Cell membrane</keyword>
<dbReference type="FunFam" id="3.30.70.270:FF:000001">
    <property type="entry name" value="Diguanylate cyclase domain protein"/>
    <property type="match status" value="1"/>
</dbReference>
<dbReference type="NCBIfam" id="TIGR00254">
    <property type="entry name" value="GGDEF"/>
    <property type="match status" value="1"/>
</dbReference>
<dbReference type="CDD" id="cd01949">
    <property type="entry name" value="GGDEF"/>
    <property type="match status" value="1"/>
</dbReference>
<accession>A0A917DIX6</accession>
<dbReference type="SUPFAM" id="SSF55073">
    <property type="entry name" value="Nucleotide cyclase"/>
    <property type="match status" value="1"/>
</dbReference>
<evidence type="ECO:0000256" key="3">
    <source>
        <dbReference type="ARBA" id="ARBA00022475"/>
    </source>
</evidence>
<evidence type="ECO:0000256" key="2">
    <source>
        <dbReference type="ARBA" id="ARBA00012528"/>
    </source>
</evidence>
<dbReference type="GO" id="GO:0005886">
    <property type="term" value="C:plasma membrane"/>
    <property type="evidence" value="ECO:0007669"/>
    <property type="project" value="UniProtKB-SubCell"/>
</dbReference>
<dbReference type="CDD" id="cd12915">
    <property type="entry name" value="PDC2_DGC_like"/>
    <property type="match status" value="1"/>
</dbReference>
<reference evidence="9" key="2">
    <citation type="submission" date="2020-09" db="EMBL/GenBank/DDBJ databases">
        <authorList>
            <person name="Sun Q."/>
            <person name="Zhou Y."/>
        </authorList>
    </citation>
    <scope>NUCLEOTIDE SEQUENCE</scope>
    <source>
        <strain evidence="9">CGMCC 1.15493</strain>
    </source>
</reference>
<dbReference type="Pfam" id="PF02743">
    <property type="entry name" value="dCache_1"/>
    <property type="match status" value="1"/>
</dbReference>
<organism evidence="9 10">
    <name type="scientific">Aureimonas glaciei</name>
    <dbReference type="NCBI Taxonomy" id="1776957"/>
    <lineage>
        <taxon>Bacteria</taxon>
        <taxon>Pseudomonadati</taxon>
        <taxon>Pseudomonadota</taxon>
        <taxon>Alphaproteobacteria</taxon>
        <taxon>Hyphomicrobiales</taxon>
        <taxon>Aurantimonadaceae</taxon>
        <taxon>Aureimonas</taxon>
    </lineage>
</organism>
<evidence type="ECO:0000256" key="5">
    <source>
        <dbReference type="ARBA" id="ARBA00022989"/>
    </source>
</evidence>
<dbReference type="Gene3D" id="3.30.70.270">
    <property type="match status" value="1"/>
</dbReference>
<dbReference type="Pfam" id="PF00990">
    <property type="entry name" value="GGDEF"/>
    <property type="match status" value="1"/>
</dbReference>
<dbReference type="CDD" id="cd12914">
    <property type="entry name" value="PDC1_DGC_like"/>
    <property type="match status" value="1"/>
</dbReference>
<evidence type="ECO:0000256" key="1">
    <source>
        <dbReference type="ARBA" id="ARBA00004651"/>
    </source>
</evidence>
<dbReference type="InterPro" id="IPR043128">
    <property type="entry name" value="Rev_trsase/Diguanyl_cyclase"/>
</dbReference>
<keyword evidence="10" id="KW-1185">Reference proteome</keyword>
<evidence type="ECO:0000256" key="6">
    <source>
        <dbReference type="ARBA" id="ARBA00023136"/>
    </source>
</evidence>
<name>A0A917DIX6_9HYPH</name>
<dbReference type="InterPro" id="IPR029787">
    <property type="entry name" value="Nucleotide_cyclase"/>
</dbReference>
<evidence type="ECO:0000259" key="8">
    <source>
        <dbReference type="PROSITE" id="PS50887"/>
    </source>
</evidence>
<keyword evidence="6" id="KW-0472">Membrane</keyword>
<dbReference type="InterPro" id="IPR000160">
    <property type="entry name" value="GGDEF_dom"/>
</dbReference>
<protein>
    <recommendedName>
        <fullName evidence="2">diguanylate cyclase</fullName>
        <ecNumber evidence="2">2.7.7.65</ecNumber>
    </recommendedName>
</protein>
<sequence>MIVASAIWVERNSRFQVLQSAGSQARTQAKSLAQQASDTFQMADLALISLSRLLGDETPTRSERLAIEKDMAELLLRVPRIRSLAYFEESGWLLATSSRSAAVTNASRTDLFRTLREGTGSRLVVGAPVHDEAAGRWQIVAGHRVTKPDGEFGGMLTATIDSSYFSDFYATFSGSMDGHAALLTSDGITLSRYPYVEDIIGAKVPESPILRALWRGETSGSLQQPSPITGADRLQAFAAVAGQPMVVVFTLPTKAVLAPWHTELVTRLPIVLLLLAVVVGVGLRLAKQAERRQVIEAGLVELSRTDALTGLLNRRDFNETLPHAWSRCREARLPLSLLMIDVDCFKLFNDTYGHQTGDTCLQLVSLAVQDCVSGESHRVIRYGGEEIAVVLPDTSKVRAAEIAETIRQSVVELAIQHATSTVTAVVTVSIGAATEDWKQPRQAPGDLLDDADRALYRAKIGGRNQVVADAGVTGPPPQPSLRVIARN</sequence>
<dbReference type="Proteomes" id="UP000613160">
    <property type="component" value="Unassembled WGS sequence"/>
</dbReference>
<dbReference type="PANTHER" id="PTHR45138">
    <property type="entry name" value="REGULATORY COMPONENTS OF SENSORY TRANSDUCTION SYSTEM"/>
    <property type="match status" value="1"/>
</dbReference>
<evidence type="ECO:0000256" key="7">
    <source>
        <dbReference type="ARBA" id="ARBA00034247"/>
    </source>
</evidence>
<comment type="caution">
    <text evidence="9">The sequence shown here is derived from an EMBL/GenBank/DDBJ whole genome shotgun (WGS) entry which is preliminary data.</text>
</comment>
<evidence type="ECO:0000313" key="9">
    <source>
        <dbReference type="EMBL" id="GGD43610.1"/>
    </source>
</evidence>
<dbReference type="InterPro" id="IPR033479">
    <property type="entry name" value="dCache_1"/>
</dbReference>
<feature type="domain" description="GGDEF" evidence="8">
    <location>
        <begin position="333"/>
        <end position="471"/>
    </location>
</feature>
<dbReference type="InterPro" id="IPR050469">
    <property type="entry name" value="Diguanylate_Cyclase"/>
</dbReference>
<evidence type="ECO:0000256" key="4">
    <source>
        <dbReference type="ARBA" id="ARBA00022692"/>
    </source>
</evidence>
<dbReference type="GO" id="GO:1902201">
    <property type="term" value="P:negative regulation of bacterial-type flagellum-dependent cell motility"/>
    <property type="evidence" value="ECO:0007669"/>
    <property type="project" value="TreeGrafter"/>
</dbReference>
<reference evidence="9" key="1">
    <citation type="journal article" date="2014" name="Int. J. Syst. Evol. Microbiol.">
        <title>Complete genome sequence of Corynebacterium casei LMG S-19264T (=DSM 44701T), isolated from a smear-ripened cheese.</title>
        <authorList>
            <consortium name="US DOE Joint Genome Institute (JGI-PGF)"/>
            <person name="Walter F."/>
            <person name="Albersmeier A."/>
            <person name="Kalinowski J."/>
            <person name="Ruckert C."/>
        </authorList>
    </citation>
    <scope>NUCLEOTIDE SEQUENCE</scope>
    <source>
        <strain evidence="9">CGMCC 1.15493</strain>
    </source>
</reference>